<dbReference type="RefSeq" id="WP_420805030.1">
    <property type="nucleotide sequence ID" value="NZ_AYZQ01000001.1"/>
</dbReference>
<evidence type="ECO:0000313" key="7">
    <source>
        <dbReference type="EMBL" id="KRM72778.1"/>
    </source>
</evidence>
<evidence type="ECO:0000256" key="2">
    <source>
        <dbReference type="ARBA" id="ARBA00006694"/>
    </source>
</evidence>
<evidence type="ECO:0000313" key="8">
    <source>
        <dbReference type="Proteomes" id="UP000051672"/>
    </source>
</evidence>
<evidence type="ECO:0000256" key="1">
    <source>
        <dbReference type="ARBA" id="ARBA00004167"/>
    </source>
</evidence>
<dbReference type="Pfam" id="PF03672">
    <property type="entry name" value="UPF0154"/>
    <property type="match status" value="1"/>
</dbReference>
<protein>
    <submittedName>
        <fullName evidence="7">Uncharacterized protein</fullName>
    </submittedName>
</protein>
<evidence type="ECO:0000256" key="6">
    <source>
        <dbReference type="SAM" id="Phobius"/>
    </source>
</evidence>
<gene>
    <name evidence="7" type="ORF">FC34_GL000488</name>
</gene>
<comment type="similarity">
    <text evidence="2">Belongs to the UPF0154 family.</text>
</comment>
<dbReference type="STRING" id="1423727.FC34_GL000488"/>
<keyword evidence="3 6" id="KW-0812">Transmembrane</keyword>
<feature type="transmembrane region" description="Helical" evidence="6">
    <location>
        <begin position="6"/>
        <end position="25"/>
    </location>
</feature>
<organism evidence="7 8">
    <name type="scientific">Lacticaseibacillus brantae DSM 23927</name>
    <dbReference type="NCBI Taxonomy" id="1423727"/>
    <lineage>
        <taxon>Bacteria</taxon>
        <taxon>Bacillati</taxon>
        <taxon>Bacillota</taxon>
        <taxon>Bacilli</taxon>
        <taxon>Lactobacillales</taxon>
        <taxon>Lactobacillaceae</taxon>
        <taxon>Lacticaseibacillus</taxon>
    </lineage>
</organism>
<dbReference type="Proteomes" id="UP000051672">
    <property type="component" value="Unassembled WGS sequence"/>
</dbReference>
<dbReference type="GO" id="GO:0016020">
    <property type="term" value="C:membrane"/>
    <property type="evidence" value="ECO:0007669"/>
    <property type="project" value="UniProtKB-SubCell"/>
</dbReference>
<evidence type="ECO:0000256" key="5">
    <source>
        <dbReference type="ARBA" id="ARBA00023136"/>
    </source>
</evidence>
<keyword evidence="5 6" id="KW-0472">Membrane</keyword>
<evidence type="ECO:0000256" key="4">
    <source>
        <dbReference type="ARBA" id="ARBA00022989"/>
    </source>
</evidence>
<evidence type="ECO:0000256" key="3">
    <source>
        <dbReference type="ARBA" id="ARBA00022692"/>
    </source>
</evidence>
<sequence length="75" mass="8401">MTMGWLALGLVIGLIIGLIGGFFGARAYMKRYFQDNPPLNEEMLRTLMMQSGQTPSAKKMNQMMAKMKQAQKSAK</sequence>
<proteinExistence type="inferred from homology"/>
<dbReference type="EMBL" id="AYZQ01000001">
    <property type="protein sequence ID" value="KRM72778.1"/>
    <property type="molecule type" value="Genomic_DNA"/>
</dbReference>
<dbReference type="PATRIC" id="fig|1423727.3.peg.490"/>
<dbReference type="InterPro" id="IPR005359">
    <property type="entry name" value="UPF0154"/>
</dbReference>
<comment type="subcellular location">
    <subcellularLocation>
        <location evidence="1">Membrane</location>
        <topology evidence="1">Single-pass membrane protein</topology>
    </subcellularLocation>
</comment>
<keyword evidence="8" id="KW-1185">Reference proteome</keyword>
<comment type="caution">
    <text evidence="7">The sequence shown here is derived from an EMBL/GenBank/DDBJ whole genome shotgun (WGS) entry which is preliminary data.</text>
</comment>
<dbReference type="AlphaFoldDB" id="A0A0R2B137"/>
<keyword evidence="4 6" id="KW-1133">Transmembrane helix</keyword>
<accession>A0A0R2B137</accession>
<reference evidence="7 8" key="1">
    <citation type="journal article" date="2015" name="Genome Announc.">
        <title>Expanding the biotechnology potential of lactobacilli through comparative genomics of 213 strains and associated genera.</title>
        <authorList>
            <person name="Sun Z."/>
            <person name="Harris H.M."/>
            <person name="McCann A."/>
            <person name="Guo C."/>
            <person name="Argimon S."/>
            <person name="Zhang W."/>
            <person name="Yang X."/>
            <person name="Jeffery I.B."/>
            <person name="Cooney J.C."/>
            <person name="Kagawa T.F."/>
            <person name="Liu W."/>
            <person name="Song Y."/>
            <person name="Salvetti E."/>
            <person name="Wrobel A."/>
            <person name="Rasinkangas P."/>
            <person name="Parkhill J."/>
            <person name="Rea M.C."/>
            <person name="O'Sullivan O."/>
            <person name="Ritari J."/>
            <person name="Douillard F.P."/>
            <person name="Paul Ross R."/>
            <person name="Yang R."/>
            <person name="Briner A.E."/>
            <person name="Felis G.E."/>
            <person name="de Vos W.M."/>
            <person name="Barrangou R."/>
            <person name="Klaenhammer T.R."/>
            <person name="Caufield P.W."/>
            <person name="Cui Y."/>
            <person name="Zhang H."/>
            <person name="O'Toole P.W."/>
        </authorList>
    </citation>
    <scope>NUCLEOTIDE SEQUENCE [LARGE SCALE GENOMIC DNA]</scope>
    <source>
        <strain evidence="7 8">DSM 23927</strain>
    </source>
</reference>
<name>A0A0R2B137_9LACO</name>